<accession>A0A356W780</accession>
<comment type="caution">
    <text evidence="3">The sequence shown here is derived from an EMBL/GenBank/DDBJ whole genome shotgun (WGS) entry which is preliminary data.</text>
</comment>
<reference evidence="3 4" key="1">
    <citation type="journal article" date="2018" name="Nat. Biotechnol.">
        <title>A standardized bacterial taxonomy based on genome phylogeny substantially revises the tree of life.</title>
        <authorList>
            <person name="Parks D.H."/>
            <person name="Chuvochina M."/>
            <person name="Waite D.W."/>
            <person name="Rinke C."/>
            <person name="Skarshewski A."/>
            <person name="Chaumeil P.A."/>
            <person name="Hugenholtz P."/>
        </authorList>
    </citation>
    <scope>NUCLEOTIDE SEQUENCE [LARGE SCALE GENOMIC DNA]</scope>
    <source>
        <strain evidence="3">UBA10378</strain>
    </source>
</reference>
<dbReference type="PANTHER" id="PTHR43094">
    <property type="entry name" value="AMINOTRANSFERASE"/>
    <property type="match status" value="1"/>
</dbReference>
<dbReference type="SUPFAM" id="SSF53383">
    <property type="entry name" value="PLP-dependent transferases"/>
    <property type="match status" value="1"/>
</dbReference>
<feature type="non-terminal residue" evidence="3">
    <location>
        <position position="1"/>
    </location>
</feature>
<evidence type="ECO:0000256" key="2">
    <source>
        <dbReference type="ARBA" id="ARBA00022898"/>
    </source>
</evidence>
<dbReference type="Pfam" id="PF00202">
    <property type="entry name" value="Aminotran_3"/>
    <property type="match status" value="1"/>
</dbReference>
<organism evidence="3 4">
    <name type="scientific">Hyphomonas atlantica</name>
    <dbReference type="NCBI Taxonomy" id="1280948"/>
    <lineage>
        <taxon>Bacteria</taxon>
        <taxon>Pseudomonadati</taxon>
        <taxon>Pseudomonadota</taxon>
        <taxon>Alphaproteobacteria</taxon>
        <taxon>Hyphomonadales</taxon>
        <taxon>Hyphomonadaceae</taxon>
        <taxon>Hyphomonas</taxon>
    </lineage>
</organism>
<comment type="similarity">
    <text evidence="1">Belongs to the class-III pyridoxal-phosphate-dependent aminotransferase family.</text>
</comment>
<sequence length="164" mass="17707">GYLPISAVAFSDEIFETLNEGGPISHGYTYSGHPVSCAVAHANINIIEREGLVERVKEDVGPYLHERLQELAAKHKIIGEVRGTGLIAGLQLVKSQEGREPFTAEDNAANICRDACLDKGLIMRAVGQSMVICPPLTISREQIDDMIRMASEGLAETSAQFGIS</sequence>
<proteinExistence type="inferred from homology"/>
<dbReference type="Proteomes" id="UP000263957">
    <property type="component" value="Unassembled WGS sequence"/>
</dbReference>
<protein>
    <submittedName>
        <fullName evidence="3">Aspartate aminotransferase family protein</fullName>
    </submittedName>
</protein>
<dbReference type="GO" id="GO:0008483">
    <property type="term" value="F:transaminase activity"/>
    <property type="evidence" value="ECO:0007669"/>
    <property type="project" value="UniProtKB-KW"/>
</dbReference>
<dbReference type="InterPro" id="IPR015421">
    <property type="entry name" value="PyrdxlP-dep_Trfase_major"/>
</dbReference>
<keyword evidence="3" id="KW-0808">Transferase</keyword>
<dbReference type="InterPro" id="IPR005814">
    <property type="entry name" value="Aminotrans_3"/>
</dbReference>
<evidence type="ECO:0000313" key="3">
    <source>
        <dbReference type="EMBL" id="HBQ49520.1"/>
    </source>
</evidence>
<dbReference type="InterPro" id="IPR015424">
    <property type="entry name" value="PyrdxlP-dep_Trfase"/>
</dbReference>
<name>A0A356W780_9PROT</name>
<dbReference type="PANTHER" id="PTHR43094:SF1">
    <property type="entry name" value="AMINOTRANSFERASE CLASS-III"/>
    <property type="match status" value="1"/>
</dbReference>
<evidence type="ECO:0000313" key="4">
    <source>
        <dbReference type="Proteomes" id="UP000263957"/>
    </source>
</evidence>
<dbReference type="Gene3D" id="3.90.1150.10">
    <property type="entry name" value="Aspartate Aminotransferase, domain 1"/>
    <property type="match status" value="1"/>
</dbReference>
<dbReference type="InterPro" id="IPR015422">
    <property type="entry name" value="PyrdxlP-dep_Trfase_small"/>
</dbReference>
<keyword evidence="2" id="KW-0663">Pyridoxal phosphate</keyword>
<dbReference type="AlphaFoldDB" id="A0A356W780"/>
<gene>
    <name evidence="3" type="ORF">DD728_11690</name>
</gene>
<dbReference type="GO" id="GO:0030170">
    <property type="term" value="F:pyridoxal phosphate binding"/>
    <property type="evidence" value="ECO:0007669"/>
    <property type="project" value="InterPro"/>
</dbReference>
<dbReference type="Gene3D" id="3.40.640.10">
    <property type="entry name" value="Type I PLP-dependent aspartate aminotransferase-like (Major domain)"/>
    <property type="match status" value="1"/>
</dbReference>
<keyword evidence="3" id="KW-0032">Aminotransferase</keyword>
<evidence type="ECO:0000256" key="1">
    <source>
        <dbReference type="ARBA" id="ARBA00008954"/>
    </source>
</evidence>
<dbReference type="EMBL" id="DOGS01000234">
    <property type="protein sequence ID" value="HBQ49520.1"/>
    <property type="molecule type" value="Genomic_DNA"/>
</dbReference>